<sequence length="787" mass="82402">MIWNPRNVLSGRDDAAVPSSGPAPGFDPHRTGDPVEPGSTRPSIGFGDTRALPAPGESRRRPIGFAPSEQDVDHEPRFRTELSFKRHGGVPRADTTPRISAGGGEEAPAPWQTAGSAEHDDAERAGIAEPEAAVAAEKVPFYKRELSFRRRRGAPDVGAGAAAAGEPVVGEPVVGAGADESAADEVAARRAGRFARGGWGARAVSRRRSGRGSRSGRGRRVVGVKIGASQLAAAVVVDTDGGPELVELARRPLADGVVVDGEVRDGDALANALRAFFDEEGLPKKDVRIGISSNRIGVRTFDIAGIDDDARFDNAVRFRAHEVLPVAVHESVLDYRVLEERSNEAGESTRRVLLVVAPRDQIEPYVEVAGRAGIKLAGIDLEALGLLRAFVDPRPFSVRAVDDTATVVVAIGHESSTLLVAGAGTCEFTRVFDWGGGALQEAIATALEVHPAEAATILRHLSLSGPGRQLDGLDEVARARAVDAVRLRLTPFARELVSSLQFYQTQPESLGIGEIVITGGTSHLEGLGETLHQMIGVNVRLGDPLGRVVAAGSFDPAIETAIGSMAVPIGLAIDDISTRSVNLLPSDAVKTRSMRSSLIALAAPVAAAVPLVALGVLYMGAHGAVGDRQAELDAVAAQIAALPKPQGPEIDARVVGDEAARATAVANVLGGRLAWDAMFRDISRVLPGNVWLKSLSAKEPQPVVSADGNTTAATAATVGQPEAPPTDVTMEGYTYSQPDVARLLARLATLPSLSRVTLTSSQRETVGKKDVVRFVIVAALTKTGGSR</sequence>
<dbReference type="SUPFAM" id="SSF53067">
    <property type="entry name" value="Actin-like ATPase domain"/>
    <property type="match status" value="1"/>
</dbReference>
<dbReference type="Gene3D" id="3.30.1490.300">
    <property type="match status" value="1"/>
</dbReference>
<evidence type="ECO:0000256" key="2">
    <source>
        <dbReference type="SAM" id="Phobius"/>
    </source>
</evidence>
<dbReference type="InterPro" id="IPR043129">
    <property type="entry name" value="ATPase_NBD"/>
</dbReference>
<dbReference type="NCBIfam" id="TIGR01175">
    <property type="entry name" value="pilM"/>
    <property type="match status" value="1"/>
</dbReference>
<dbReference type="PANTHER" id="PTHR32432:SF3">
    <property type="entry name" value="ETHANOLAMINE UTILIZATION PROTEIN EUTJ"/>
    <property type="match status" value="1"/>
</dbReference>
<dbReference type="Pfam" id="PF05137">
    <property type="entry name" value="PilN"/>
    <property type="match status" value="1"/>
</dbReference>
<dbReference type="Proteomes" id="UP000254134">
    <property type="component" value="Unassembled WGS sequence"/>
</dbReference>
<dbReference type="EMBL" id="QQZY01000008">
    <property type="protein sequence ID" value="RDI73561.1"/>
    <property type="molecule type" value="Genomic_DNA"/>
</dbReference>
<dbReference type="Pfam" id="PF11104">
    <property type="entry name" value="PilM_2"/>
    <property type="match status" value="1"/>
</dbReference>
<accession>A0A7M2YTU1</accession>
<evidence type="ECO:0000313" key="4">
    <source>
        <dbReference type="Proteomes" id="UP000254134"/>
    </source>
</evidence>
<dbReference type="AlphaFoldDB" id="A0A7M2YTU1"/>
<dbReference type="InterPro" id="IPR050696">
    <property type="entry name" value="FtsA/MreB"/>
</dbReference>
<keyword evidence="4" id="KW-1185">Reference proteome</keyword>
<dbReference type="InterPro" id="IPR005883">
    <property type="entry name" value="PilM"/>
</dbReference>
<comment type="caution">
    <text evidence="3">The sequence shown here is derived from an EMBL/GenBank/DDBJ whole genome shotgun (WGS) entry which is preliminary data.</text>
</comment>
<reference evidence="4" key="2">
    <citation type="journal article" date="2019" name="MicrobiologyOpen">
        <title>High-quality draft genome sequence of Gaiella occulta isolated from a 150 meter deep mineral water borehole and comparison with the genome sequences of other deep-branching lineages of the phylum Actinobacteria.</title>
        <authorList>
            <person name="Severino R."/>
            <person name="Froufe H.J.C."/>
            <person name="Barroso C."/>
            <person name="Albuquerque L."/>
            <person name="Lobo-da-Cunha A."/>
            <person name="da Costa M.S."/>
            <person name="Egas C."/>
        </authorList>
    </citation>
    <scope>NUCLEOTIDE SEQUENCE [LARGE SCALE GENOMIC DNA]</scope>
    <source>
        <strain evidence="4">F2-233</strain>
    </source>
</reference>
<gene>
    <name evidence="3" type="ORF">Gocc_2702</name>
</gene>
<dbReference type="PANTHER" id="PTHR32432">
    <property type="entry name" value="CELL DIVISION PROTEIN FTSA-RELATED"/>
    <property type="match status" value="1"/>
</dbReference>
<name>A0A7M2YTU1_9ACTN</name>
<dbReference type="OrthoDB" id="1926201at2"/>
<organism evidence="3 4">
    <name type="scientific">Gaiella occulta</name>
    <dbReference type="NCBI Taxonomy" id="1002870"/>
    <lineage>
        <taxon>Bacteria</taxon>
        <taxon>Bacillati</taxon>
        <taxon>Actinomycetota</taxon>
        <taxon>Thermoleophilia</taxon>
        <taxon>Gaiellales</taxon>
        <taxon>Gaiellaceae</taxon>
        <taxon>Gaiella</taxon>
    </lineage>
</organism>
<feature type="transmembrane region" description="Helical" evidence="2">
    <location>
        <begin position="598"/>
        <end position="619"/>
    </location>
</feature>
<dbReference type="InterPro" id="IPR007813">
    <property type="entry name" value="PilN"/>
</dbReference>
<dbReference type="Gene3D" id="3.30.420.40">
    <property type="match status" value="2"/>
</dbReference>
<evidence type="ECO:0000313" key="3">
    <source>
        <dbReference type="EMBL" id="RDI73561.1"/>
    </source>
</evidence>
<keyword evidence="2" id="KW-1133">Transmembrane helix</keyword>
<feature type="compositionally biased region" description="Basic and acidic residues" evidence="1">
    <location>
        <begin position="71"/>
        <end position="84"/>
    </location>
</feature>
<dbReference type="CDD" id="cd24049">
    <property type="entry name" value="ASKHA_NBD_PilM"/>
    <property type="match status" value="1"/>
</dbReference>
<feature type="region of interest" description="Disordered" evidence="1">
    <location>
        <begin position="1"/>
        <end position="113"/>
    </location>
</feature>
<keyword evidence="2" id="KW-0472">Membrane</keyword>
<proteinExistence type="predicted"/>
<dbReference type="RefSeq" id="WP_114797107.1">
    <property type="nucleotide sequence ID" value="NZ_QQZY01000008.1"/>
</dbReference>
<reference evidence="3 4" key="1">
    <citation type="submission" date="2018-07" db="EMBL/GenBank/DDBJ databases">
        <title>High-quality-draft genome sequence of Gaiella occulta.</title>
        <authorList>
            <person name="Severino R."/>
            <person name="Froufe H.J.C."/>
            <person name="Rainey F.A."/>
            <person name="Barroso C."/>
            <person name="Albuquerque L."/>
            <person name="Lobo-Da-Cunha A."/>
            <person name="Da Costa M.S."/>
            <person name="Egas C."/>
        </authorList>
    </citation>
    <scope>NUCLEOTIDE SEQUENCE [LARGE SCALE GENOMIC DNA]</scope>
    <source>
        <strain evidence="3 4">F2-233</strain>
    </source>
</reference>
<keyword evidence="2" id="KW-0812">Transmembrane</keyword>
<evidence type="ECO:0000256" key="1">
    <source>
        <dbReference type="SAM" id="MobiDB-lite"/>
    </source>
</evidence>
<protein>
    <submittedName>
        <fullName evidence="3">PilM: type IV pilus assembly protein PilM</fullName>
    </submittedName>
</protein>